<dbReference type="InterPro" id="IPR057260">
    <property type="entry name" value="Ribosomal_L19e_C"/>
</dbReference>
<dbReference type="Pfam" id="PF25476">
    <property type="entry name" value="Ribosomal_L19e_C"/>
    <property type="match status" value="1"/>
</dbReference>
<dbReference type="InterPro" id="IPR023638">
    <property type="entry name" value="Ribosomal_eL19_CS"/>
</dbReference>
<feature type="compositionally biased region" description="Basic and acidic residues" evidence="5">
    <location>
        <begin position="200"/>
        <end position="214"/>
    </location>
</feature>
<reference evidence="7 8" key="1">
    <citation type="journal article" date="2018" name="MBio">
        <title>Comparative Genomics Reveals the Core Gene Toolbox for the Fungus-Insect Symbiosis.</title>
        <authorList>
            <person name="Wang Y."/>
            <person name="Stata M."/>
            <person name="Wang W."/>
            <person name="Stajich J.E."/>
            <person name="White M.M."/>
            <person name="Moncalvo J.M."/>
        </authorList>
    </citation>
    <scope>NUCLEOTIDE SEQUENCE [LARGE SCALE GENOMIC DNA]</scope>
    <source>
        <strain evidence="7 8">SC-DP-2</strain>
    </source>
</reference>
<name>A0A2T9ZL71_9FUNG</name>
<dbReference type="OrthoDB" id="5407653at2759"/>
<dbReference type="FunFam" id="1.10.1200.240:FF:000001">
    <property type="entry name" value="Ribosomal protein L19"/>
    <property type="match status" value="1"/>
</dbReference>
<dbReference type="InterPro" id="IPR039547">
    <property type="entry name" value="Ribosomal_eL19"/>
</dbReference>
<evidence type="ECO:0000256" key="5">
    <source>
        <dbReference type="SAM" id="MobiDB-lite"/>
    </source>
</evidence>
<dbReference type="InterPro" id="IPR035970">
    <property type="entry name" value="60S_ribosomal_eL19_sf"/>
</dbReference>
<feature type="region of interest" description="Disordered" evidence="5">
    <location>
        <begin position="193"/>
        <end position="227"/>
    </location>
</feature>
<dbReference type="GO" id="GO:0003723">
    <property type="term" value="F:RNA binding"/>
    <property type="evidence" value="ECO:0007669"/>
    <property type="project" value="InterPro"/>
</dbReference>
<dbReference type="Gene3D" id="1.10.1650.10">
    <property type="match status" value="1"/>
</dbReference>
<dbReference type="InterPro" id="IPR015972">
    <property type="entry name" value="Ribosomal_eL19_dom1"/>
</dbReference>
<dbReference type="SMART" id="SM01416">
    <property type="entry name" value="Ribosomal_L19e"/>
    <property type="match status" value="1"/>
</dbReference>
<proteinExistence type="inferred from homology"/>
<dbReference type="InterPro" id="IPR033935">
    <property type="entry name" value="Ribosomal_eL19_euk"/>
</dbReference>
<dbReference type="InterPro" id="IPR000196">
    <property type="entry name" value="Ribosomal_eL19_dom"/>
</dbReference>
<keyword evidence="2 4" id="KW-0689">Ribosomal protein</keyword>
<feature type="domain" description="Large ribosomal subunit protein eL19" evidence="6">
    <location>
        <begin position="43"/>
        <end position="186"/>
    </location>
</feature>
<sequence>MNVLKTFELQFPTIDYSRKLSQSFIQNVRVSLLLITNSIITPNLTSQRRLAASILKCGERKVWLDPNEVTSISAASSRKSIRQLVKNGLVFKKPNAIHSRFRVRERAAAKRLGRHTGIGKRRGTADARMPTQVLWMRRMRVLRRLLVKYREQGKVDKHLYHSLYLKSKGNVFKNKRVLMEYIHKAKAEKARAKMLSDQAEAQRLRNKAARERRTQRVAAKKQSLLEQ</sequence>
<evidence type="ECO:0000313" key="8">
    <source>
        <dbReference type="Proteomes" id="UP000245609"/>
    </source>
</evidence>
<dbReference type="STRING" id="133381.A0A2T9ZL71"/>
<protein>
    <recommendedName>
        <fullName evidence="4">Ribosomal protein L19</fullName>
    </recommendedName>
</protein>
<comment type="caution">
    <text evidence="7">The sequence shown here is derived from an EMBL/GenBank/DDBJ whole genome shotgun (WGS) entry which is preliminary data.</text>
</comment>
<evidence type="ECO:0000313" key="7">
    <source>
        <dbReference type="EMBL" id="PVV05338.1"/>
    </source>
</evidence>
<dbReference type="FunFam" id="1.10.1650.10:FF:000001">
    <property type="entry name" value="Ribosomal protein L19"/>
    <property type="match status" value="1"/>
</dbReference>
<accession>A0A2T9ZL71</accession>
<keyword evidence="8" id="KW-1185">Reference proteome</keyword>
<dbReference type="Pfam" id="PF01280">
    <property type="entry name" value="Ribosomal_L19e"/>
    <property type="match status" value="1"/>
</dbReference>
<dbReference type="CDD" id="cd01417">
    <property type="entry name" value="Ribosomal_L19e_E"/>
    <property type="match status" value="1"/>
</dbReference>
<keyword evidence="3 4" id="KW-0687">Ribonucleoprotein</keyword>
<evidence type="ECO:0000256" key="1">
    <source>
        <dbReference type="ARBA" id="ARBA00011082"/>
    </source>
</evidence>
<comment type="similarity">
    <text evidence="1 4">Belongs to the eukaryotic ribosomal protein eL19 family.</text>
</comment>
<dbReference type="PROSITE" id="PS00526">
    <property type="entry name" value="RIBOSOMAL_L19E"/>
    <property type="match status" value="1"/>
</dbReference>
<dbReference type="PANTHER" id="PTHR10722">
    <property type="entry name" value="60S RIBOSOMAL PROTEIN L19"/>
    <property type="match status" value="1"/>
</dbReference>
<dbReference type="Gene3D" id="1.10.1200.240">
    <property type="match status" value="1"/>
</dbReference>
<evidence type="ECO:0000256" key="3">
    <source>
        <dbReference type="ARBA" id="ARBA00023274"/>
    </source>
</evidence>
<dbReference type="AlphaFoldDB" id="A0A2T9ZL71"/>
<dbReference type="NCBIfam" id="NF006343">
    <property type="entry name" value="PRK08570.1"/>
    <property type="match status" value="1"/>
</dbReference>
<gene>
    <name evidence="7" type="ORF">BB560_000146</name>
</gene>
<dbReference type="InterPro" id="IPR057259">
    <property type="entry name" value="Ribosomal_L19e"/>
</dbReference>
<organism evidence="7 8">
    <name type="scientific">Smittium megazygosporum</name>
    <dbReference type="NCBI Taxonomy" id="133381"/>
    <lineage>
        <taxon>Eukaryota</taxon>
        <taxon>Fungi</taxon>
        <taxon>Fungi incertae sedis</taxon>
        <taxon>Zoopagomycota</taxon>
        <taxon>Kickxellomycotina</taxon>
        <taxon>Harpellomycetes</taxon>
        <taxon>Harpellales</taxon>
        <taxon>Legeriomycetaceae</taxon>
        <taxon>Smittium</taxon>
    </lineage>
</organism>
<dbReference type="GO" id="GO:0003735">
    <property type="term" value="F:structural constituent of ribosome"/>
    <property type="evidence" value="ECO:0007669"/>
    <property type="project" value="InterPro"/>
</dbReference>
<dbReference type="GO" id="GO:0022625">
    <property type="term" value="C:cytosolic large ribosomal subunit"/>
    <property type="evidence" value="ECO:0007669"/>
    <property type="project" value="InterPro"/>
</dbReference>
<dbReference type="GO" id="GO:0006412">
    <property type="term" value="P:translation"/>
    <property type="evidence" value="ECO:0007669"/>
    <property type="project" value="InterPro"/>
</dbReference>
<dbReference type="HAMAP" id="MF_01475">
    <property type="entry name" value="Ribosomal_eL19"/>
    <property type="match status" value="1"/>
</dbReference>
<dbReference type="EMBL" id="MBFS01000014">
    <property type="protein sequence ID" value="PVV05338.1"/>
    <property type="molecule type" value="Genomic_DNA"/>
</dbReference>
<evidence type="ECO:0000256" key="2">
    <source>
        <dbReference type="ARBA" id="ARBA00022980"/>
    </source>
</evidence>
<evidence type="ECO:0000256" key="4">
    <source>
        <dbReference type="RuleBase" id="RU000574"/>
    </source>
</evidence>
<dbReference type="SUPFAM" id="SSF48140">
    <property type="entry name" value="Ribosomal protein L19 (L19e)"/>
    <property type="match status" value="1"/>
</dbReference>
<evidence type="ECO:0000259" key="6">
    <source>
        <dbReference type="SMART" id="SM01416"/>
    </source>
</evidence>
<dbReference type="Proteomes" id="UP000245609">
    <property type="component" value="Unassembled WGS sequence"/>
</dbReference>